<evidence type="ECO:0000313" key="2">
    <source>
        <dbReference type="Proteomes" id="UP000244201"/>
    </source>
</evidence>
<dbReference type="AlphaFoldDB" id="A0A2R4SXK2"/>
<dbReference type="KEGG" id="slk:SLUN_04560"/>
<dbReference type="Proteomes" id="UP000244201">
    <property type="component" value="Chromosome"/>
</dbReference>
<reference evidence="1 2" key="1">
    <citation type="submission" date="2018-01" db="EMBL/GenBank/DDBJ databases">
        <title>Complete genome sequence of Streptomyces lunaelactis MM109T, a Ferroverdin A producer isolated from cave moonmilk deposits.</title>
        <authorList>
            <person name="Naome A."/>
            <person name="Martinet L."/>
            <person name="Maciejewska M."/>
            <person name="Anderssen S."/>
            <person name="Adam D."/>
            <person name="Tenconi E."/>
            <person name="Deflandre B."/>
            <person name="Arguelles-Arias A."/>
            <person name="Calusinska M."/>
            <person name="Copieters W."/>
            <person name="Karim L."/>
            <person name="Hanikenne M."/>
            <person name="Baurain D."/>
            <person name="van Wezel G."/>
            <person name="Smargiasso N."/>
            <person name="de Pauw E."/>
            <person name="Delfosse P."/>
            <person name="Rigali S."/>
        </authorList>
    </citation>
    <scope>NUCLEOTIDE SEQUENCE [LARGE SCALE GENOMIC DNA]</scope>
    <source>
        <strain evidence="1 2">MM109</strain>
    </source>
</reference>
<accession>A0A2R4SXK2</accession>
<organism evidence="1 2">
    <name type="scientific">Streptomyces lunaelactis</name>
    <dbReference type="NCBI Taxonomy" id="1535768"/>
    <lineage>
        <taxon>Bacteria</taxon>
        <taxon>Bacillati</taxon>
        <taxon>Actinomycetota</taxon>
        <taxon>Actinomycetes</taxon>
        <taxon>Kitasatosporales</taxon>
        <taxon>Streptomycetaceae</taxon>
        <taxon>Streptomyces</taxon>
    </lineage>
</organism>
<keyword evidence="2" id="KW-1185">Reference proteome</keyword>
<protein>
    <submittedName>
        <fullName evidence="1">Uncharacterized protein</fullName>
    </submittedName>
</protein>
<evidence type="ECO:0000313" key="1">
    <source>
        <dbReference type="EMBL" id="AVZ71577.1"/>
    </source>
</evidence>
<proteinExistence type="predicted"/>
<sequence>MSVPGAVGHAVTVLETWVSERAGGLAMRTDEPASTVGGSTPPLLWELGKLLARRSQRSG</sequence>
<dbReference type="EMBL" id="CP026304">
    <property type="protein sequence ID" value="AVZ71577.1"/>
    <property type="molecule type" value="Genomic_DNA"/>
</dbReference>
<name>A0A2R4SXK2_9ACTN</name>
<gene>
    <name evidence="1" type="ORF">SLUN_04560</name>
</gene>